<feature type="region of interest" description="Disordered" evidence="1">
    <location>
        <begin position="555"/>
        <end position="576"/>
    </location>
</feature>
<evidence type="ECO:0000313" key="3">
    <source>
        <dbReference type="Proteomes" id="UP001202674"/>
    </source>
</evidence>
<feature type="compositionally biased region" description="Basic and acidic residues" evidence="1">
    <location>
        <begin position="560"/>
        <end position="576"/>
    </location>
</feature>
<proteinExistence type="predicted"/>
<evidence type="ECO:0000313" key="2">
    <source>
        <dbReference type="EMBL" id="MCL9814992.1"/>
    </source>
</evidence>
<name>A0AAE3K694_9EURY</name>
<dbReference type="AlphaFoldDB" id="A0AAE3K694"/>
<protein>
    <submittedName>
        <fullName evidence="2">Uncharacterized protein</fullName>
    </submittedName>
</protein>
<keyword evidence="3" id="KW-1185">Reference proteome</keyword>
<accession>A0AAE3K694</accession>
<gene>
    <name evidence="2" type="ORF">AArcSt11_15145</name>
</gene>
<organism evidence="2 3">
    <name type="scientific">Natranaeroarchaeum aerophilus</name>
    <dbReference type="NCBI Taxonomy" id="2917711"/>
    <lineage>
        <taxon>Archaea</taxon>
        <taxon>Methanobacteriati</taxon>
        <taxon>Methanobacteriota</taxon>
        <taxon>Stenosarchaea group</taxon>
        <taxon>Halobacteria</taxon>
        <taxon>Halobacteriales</taxon>
        <taxon>Natronoarchaeaceae</taxon>
        <taxon>Natranaeroarchaeum</taxon>
    </lineage>
</organism>
<comment type="caution">
    <text evidence="2">The sequence shown here is derived from an EMBL/GenBank/DDBJ whole genome shotgun (WGS) entry which is preliminary data.</text>
</comment>
<sequence>MYFAGPSVEGVEEALSGKENNPSIPVVREACKCLNAGVAAGKYEKQEVLNRISENVSDEILTYQYAHDDRDVWDYIERRMDYDTTKGSSPITIEEGVRQINNAVVPEAIGVIEVPLPIQGGYLRSPRMALTPGETHDPEVIVEPDTVERSGTPEFDRTGEPWIRHCAWREFGGIPEGHIPNVMESETTDRPIDILAYDGEWDPSKIVAGDEKGEVIGIEAKGVSGVTSNRTQTQLREFLETGVLSQLYLAVPHSEREPAIGVLENDSVLDASVGLLAVDEGGMVEIIREAADLELQYDGYKQKGDTYKTGYGELTIPNGKDVQSPFDLSEWRDPLFDDEDQPVVWEDDPRDFIRTVNGRDELDLSNPNEVREELKQYCDQNRVRAYLLRGLSAAPYAKGKPDDRAPKKGYTRLTLTEFETDDGEYGLDLHFGSGSWEGGYVCLVGEQVDDLVTVLASIDNIEEATVTGQGRVIDLGEFQFGYGQNYEYKLSGEQARPEQLLPLQLRSVETDDGIGVRLQLCEDSKCGVDLVMTEVQRLDFLRTIRVARFGRPSEIPGDNGYERVGPEGDDTWDKRRSIEERHQSDLSVF</sequence>
<dbReference type="Proteomes" id="UP001202674">
    <property type="component" value="Unassembled WGS sequence"/>
</dbReference>
<dbReference type="RefSeq" id="WP_250598317.1">
    <property type="nucleotide sequence ID" value="NZ_JAKRVY010000011.1"/>
</dbReference>
<evidence type="ECO:0000256" key="1">
    <source>
        <dbReference type="SAM" id="MobiDB-lite"/>
    </source>
</evidence>
<dbReference type="EMBL" id="JAKRVY010000011">
    <property type="protein sequence ID" value="MCL9814992.1"/>
    <property type="molecule type" value="Genomic_DNA"/>
</dbReference>
<reference evidence="2 3" key="1">
    <citation type="journal article" date="2022" name="Syst. Appl. Microbiol.">
        <title>Natronocalculus amylovorans gen. nov., sp. nov., and Natranaeroarchaeum aerophilus sp. nov., dominant culturable amylolytic natronoarchaea from hypersaline soda lakes in southwestern Siberia.</title>
        <authorList>
            <person name="Sorokin D.Y."/>
            <person name="Elcheninov A.G."/>
            <person name="Khizhniak T.V."/>
            <person name="Koenen M."/>
            <person name="Bale N.J."/>
            <person name="Damste J.S.S."/>
            <person name="Kublanov I.V."/>
        </authorList>
    </citation>
    <scope>NUCLEOTIDE SEQUENCE [LARGE SCALE GENOMIC DNA]</scope>
    <source>
        <strain evidence="2 3">AArc-St1-1</strain>
    </source>
</reference>